<dbReference type="InterPro" id="IPR017452">
    <property type="entry name" value="GPCR_Rhodpsn_7TM"/>
</dbReference>
<evidence type="ECO:0000313" key="10">
    <source>
        <dbReference type="EMBL" id="CAF1026914.1"/>
    </source>
</evidence>
<evidence type="ECO:0000313" key="11">
    <source>
        <dbReference type="EMBL" id="CAF1119643.1"/>
    </source>
</evidence>
<dbReference type="Proteomes" id="UP000663877">
    <property type="component" value="Unassembled WGS sequence"/>
</dbReference>
<feature type="transmembrane region" description="Helical" evidence="8">
    <location>
        <begin position="34"/>
        <end position="54"/>
    </location>
</feature>
<reference evidence="11" key="1">
    <citation type="submission" date="2021-02" db="EMBL/GenBank/DDBJ databases">
        <authorList>
            <person name="Nowell W R."/>
        </authorList>
    </citation>
    <scope>NUCLEOTIDE SEQUENCE</scope>
</reference>
<dbReference type="AlphaFoldDB" id="A0A814QGB4"/>
<dbReference type="OrthoDB" id="10020943at2759"/>
<sequence length="354" mass="39846">MSNITTNSTSIIVGEDQTQLIALVNLLNKTISQYGLGLIWFVGNIGSILNCIVFSQPTYGKSPCAMHFLASSVAQFFTFNFALLTRLLQYGYGIQGTNIYVWFCKVRFYLFYIFVAVPRYNIVMASVDRYFASSRSALRRQWSSSKIATRLIIGNIIVWCIIYVQVLIFYDITNGSCSYGSGAYGIFFSIYISIDSGILPLLLMLIFGLLTVNNIHKTRKRIDVAPTGDPSRPAQAAKMSKKDIQLHRMLANQICLFIILNMPNPCYLVYRSFTITLVKSPFRRATETFLSNMTYALIHLGFSLTFANFFISSDIYRREFLQVIRIKILRQTSASTATEGGTTVKAVRQNGGNG</sequence>
<feature type="transmembrane region" description="Helical" evidence="8">
    <location>
        <begin position="290"/>
        <end position="311"/>
    </location>
</feature>
<evidence type="ECO:0000256" key="3">
    <source>
        <dbReference type="ARBA" id="ARBA00022989"/>
    </source>
</evidence>
<keyword evidence="12" id="KW-1185">Reference proteome</keyword>
<dbReference type="PROSITE" id="PS50262">
    <property type="entry name" value="G_PROTEIN_RECEP_F1_2"/>
    <property type="match status" value="1"/>
</dbReference>
<keyword evidence="5 8" id="KW-0472">Membrane</keyword>
<evidence type="ECO:0000256" key="1">
    <source>
        <dbReference type="ARBA" id="ARBA00004141"/>
    </source>
</evidence>
<dbReference type="PANTHER" id="PTHR24243">
    <property type="entry name" value="G-PROTEIN COUPLED RECEPTOR"/>
    <property type="match status" value="1"/>
</dbReference>
<organism evidence="11 13">
    <name type="scientific">Adineta steineri</name>
    <dbReference type="NCBI Taxonomy" id="433720"/>
    <lineage>
        <taxon>Eukaryota</taxon>
        <taxon>Metazoa</taxon>
        <taxon>Spiralia</taxon>
        <taxon>Gnathifera</taxon>
        <taxon>Rotifera</taxon>
        <taxon>Eurotatoria</taxon>
        <taxon>Bdelloidea</taxon>
        <taxon>Adinetida</taxon>
        <taxon>Adinetidae</taxon>
        <taxon>Adineta</taxon>
    </lineage>
</organism>
<gene>
    <name evidence="11" type="ORF">BJG266_LOCUS22382</name>
    <name evidence="10" type="ORF">QVE165_LOCUS16319</name>
</gene>
<feature type="transmembrane region" description="Helical" evidence="8">
    <location>
        <begin position="249"/>
        <end position="270"/>
    </location>
</feature>
<evidence type="ECO:0000256" key="6">
    <source>
        <dbReference type="ARBA" id="ARBA00023170"/>
    </source>
</evidence>
<keyword evidence="6" id="KW-0675">Receptor</keyword>
<dbReference type="EMBL" id="CAJNOI010000140">
    <property type="protein sequence ID" value="CAF1119643.1"/>
    <property type="molecule type" value="Genomic_DNA"/>
</dbReference>
<proteinExistence type="predicted"/>
<dbReference type="Proteomes" id="UP000663832">
    <property type="component" value="Unassembled WGS sequence"/>
</dbReference>
<dbReference type="Gene3D" id="1.20.1070.10">
    <property type="entry name" value="Rhodopsin 7-helix transmembrane proteins"/>
    <property type="match status" value="1"/>
</dbReference>
<dbReference type="GO" id="GO:0004930">
    <property type="term" value="F:G protein-coupled receptor activity"/>
    <property type="evidence" value="ECO:0007669"/>
    <property type="project" value="UniProtKB-KW"/>
</dbReference>
<evidence type="ECO:0000256" key="7">
    <source>
        <dbReference type="ARBA" id="ARBA00023224"/>
    </source>
</evidence>
<dbReference type="PANTHER" id="PTHR24243:SF230">
    <property type="entry name" value="G-PROTEIN COUPLED RECEPTORS FAMILY 1 PROFILE DOMAIN-CONTAINING PROTEIN"/>
    <property type="match status" value="1"/>
</dbReference>
<feature type="domain" description="G-protein coupled receptors family 1 profile" evidence="9">
    <location>
        <begin position="46"/>
        <end position="316"/>
    </location>
</feature>
<comment type="subcellular location">
    <subcellularLocation>
        <location evidence="1">Membrane</location>
        <topology evidence="1">Multi-pass membrane protein</topology>
    </subcellularLocation>
</comment>
<evidence type="ECO:0000256" key="4">
    <source>
        <dbReference type="ARBA" id="ARBA00023040"/>
    </source>
</evidence>
<keyword evidence="7" id="KW-0807">Transducer</keyword>
<dbReference type="Pfam" id="PF00001">
    <property type="entry name" value="7tm_1"/>
    <property type="match status" value="1"/>
</dbReference>
<dbReference type="SUPFAM" id="SSF81321">
    <property type="entry name" value="Family A G protein-coupled receptor-like"/>
    <property type="match status" value="1"/>
</dbReference>
<comment type="caution">
    <text evidence="11">The sequence shown here is derived from an EMBL/GenBank/DDBJ whole genome shotgun (WGS) entry which is preliminary data.</text>
</comment>
<feature type="transmembrane region" description="Helical" evidence="8">
    <location>
        <begin position="66"/>
        <end position="88"/>
    </location>
</feature>
<evidence type="ECO:0000256" key="8">
    <source>
        <dbReference type="SAM" id="Phobius"/>
    </source>
</evidence>
<dbReference type="EMBL" id="CAJNOM010000091">
    <property type="protein sequence ID" value="CAF1026914.1"/>
    <property type="molecule type" value="Genomic_DNA"/>
</dbReference>
<evidence type="ECO:0000313" key="13">
    <source>
        <dbReference type="Proteomes" id="UP000663877"/>
    </source>
</evidence>
<feature type="transmembrane region" description="Helical" evidence="8">
    <location>
        <begin position="147"/>
        <end position="170"/>
    </location>
</feature>
<dbReference type="InterPro" id="IPR000276">
    <property type="entry name" value="GPCR_Rhodpsn"/>
</dbReference>
<keyword evidence="2 8" id="KW-0812">Transmembrane</keyword>
<name>A0A814QGB4_9BILA</name>
<accession>A0A814QGB4</accession>
<evidence type="ECO:0000259" key="9">
    <source>
        <dbReference type="PROSITE" id="PS50262"/>
    </source>
</evidence>
<dbReference type="GO" id="GO:0005886">
    <property type="term" value="C:plasma membrane"/>
    <property type="evidence" value="ECO:0007669"/>
    <property type="project" value="TreeGrafter"/>
</dbReference>
<evidence type="ECO:0000256" key="2">
    <source>
        <dbReference type="ARBA" id="ARBA00022692"/>
    </source>
</evidence>
<keyword evidence="4" id="KW-0297">G-protein coupled receptor</keyword>
<feature type="transmembrane region" description="Helical" evidence="8">
    <location>
        <begin position="190"/>
        <end position="212"/>
    </location>
</feature>
<feature type="transmembrane region" description="Helical" evidence="8">
    <location>
        <begin position="108"/>
        <end position="127"/>
    </location>
</feature>
<evidence type="ECO:0000313" key="12">
    <source>
        <dbReference type="Proteomes" id="UP000663832"/>
    </source>
</evidence>
<protein>
    <recommendedName>
        <fullName evidence="9">G-protein coupled receptors family 1 profile domain-containing protein</fullName>
    </recommendedName>
</protein>
<evidence type="ECO:0000256" key="5">
    <source>
        <dbReference type="ARBA" id="ARBA00023136"/>
    </source>
</evidence>
<keyword evidence="3 8" id="KW-1133">Transmembrane helix</keyword>